<feature type="region of interest" description="Disordered" evidence="1">
    <location>
        <begin position="133"/>
        <end position="152"/>
    </location>
</feature>
<dbReference type="GO" id="GO:0004016">
    <property type="term" value="F:adenylate cyclase activity"/>
    <property type="evidence" value="ECO:0007669"/>
    <property type="project" value="UniProtKB-EC"/>
</dbReference>
<keyword evidence="3" id="KW-0456">Lyase</keyword>
<dbReference type="PANTHER" id="PTHR43081">
    <property type="entry name" value="ADENYLATE CYCLASE, TERMINAL-DIFFERENTIATION SPECIFIC-RELATED"/>
    <property type="match status" value="1"/>
</dbReference>
<dbReference type="Pfam" id="PF00211">
    <property type="entry name" value="Guanylate_cyc"/>
    <property type="match status" value="1"/>
</dbReference>
<reference evidence="3 4" key="1">
    <citation type="submission" date="2019-02" db="EMBL/GenBank/DDBJ databases">
        <title>Deep-cultivation of Planctomycetes and their phenomic and genomic characterization uncovers novel biology.</title>
        <authorList>
            <person name="Wiegand S."/>
            <person name="Jogler M."/>
            <person name="Boedeker C."/>
            <person name="Pinto D."/>
            <person name="Vollmers J."/>
            <person name="Rivas-Marin E."/>
            <person name="Kohn T."/>
            <person name="Peeters S.H."/>
            <person name="Heuer A."/>
            <person name="Rast P."/>
            <person name="Oberbeckmann S."/>
            <person name="Bunk B."/>
            <person name="Jeske O."/>
            <person name="Meyerdierks A."/>
            <person name="Storesund J.E."/>
            <person name="Kallscheuer N."/>
            <person name="Luecker S."/>
            <person name="Lage O.M."/>
            <person name="Pohl T."/>
            <person name="Merkel B.J."/>
            <person name="Hornburger P."/>
            <person name="Mueller R.-W."/>
            <person name="Bruemmer F."/>
            <person name="Labrenz M."/>
            <person name="Spormann A.M."/>
            <person name="Op Den Camp H."/>
            <person name="Overmann J."/>
            <person name="Amann R."/>
            <person name="Jetten M.S.M."/>
            <person name="Mascher T."/>
            <person name="Medema M.H."/>
            <person name="Devos D.P."/>
            <person name="Kaster A.-K."/>
            <person name="Ovreas L."/>
            <person name="Rohde M."/>
            <person name="Galperin M.Y."/>
            <person name="Jogler C."/>
        </authorList>
    </citation>
    <scope>NUCLEOTIDE SEQUENCE [LARGE SCALE GENOMIC DNA]</scope>
    <source>
        <strain evidence="3 4">KOR34</strain>
    </source>
</reference>
<dbReference type="GO" id="GO:0006171">
    <property type="term" value="P:cAMP biosynthetic process"/>
    <property type="evidence" value="ECO:0007669"/>
    <property type="project" value="TreeGrafter"/>
</dbReference>
<dbReference type="CDD" id="cd07302">
    <property type="entry name" value="CHD"/>
    <property type="match status" value="1"/>
</dbReference>
<dbReference type="EMBL" id="SIHJ01000001">
    <property type="protein sequence ID" value="TWT36100.1"/>
    <property type="molecule type" value="Genomic_DNA"/>
</dbReference>
<feature type="domain" description="Guanylate cyclase" evidence="2">
    <location>
        <begin position="364"/>
        <end position="496"/>
    </location>
</feature>
<evidence type="ECO:0000313" key="4">
    <source>
        <dbReference type="Proteomes" id="UP000316714"/>
    </source>
</evidence>
<dbReference type="SUPFAM" id="SSF55781">
    <property type="entry name" value="GAF domain-like"/>
    <property type="match status" value="1"/>
</dbReference>
<dbReference type="InterPro" id="IPR029787">
    <property type="entry name" value="Nucleotide_cyclase"/>
</dbReference>
<evidence type="ECO:0000256" key="1">
    <source>
        <dbReference type="SAM" id="MobiDB-lite"/>
    </source>
</evidence>
<dbReference type="OrthoDB" id="9806704at2"/>
<dbReference type="SMART" id="SM00044">
    <property type="entry name" value="CYCc"/>
    <property type="match status" value="1"/>
</dbReference>
<dbReference type="Proteomes" id="UP000316714">
    <property type="component" value="Unassembled WGS sequence"/>
</dbReference>
<keyword evidence="4" id="KW-1185">Reference proteome</keyword>
<gene>
    <name evidence="3" type="primary">cyaA_1</name>
    <name evidence="3" type="ORF">KOR34_09990</name>
</gene>
<dbReference type="PANTHER" id="PTHR43081:SF20">
    <property type="entry name" value="TWO-COMPONENT RESPONSE REGULATOR"/>
    <property type="match status" value="1"/>
</dbReference>
<evidence type="ECO:0000259" key="2">
    <source>
        <dbReference type="PROSITE" id="PS50125"/>
    </source>
</evidence>
<dbReference type="GO" id="GO:0035556">
    <property type="term" value="P:intracellular signal transduction"/>
    <property type="evidence" value="ECO:0007669"/>
    <property type="project" value="InterPro"/>
</dbReference>
<proteinExistence type="predicted"/>
<dbReference type="InterPro" id="IPR001054">
    <property type="entry name" value="A/G_cyclase"/>
</dbReference>
<evidence type="ECO:0000313" key="3">
    <source>
        <dbReference type="EMBL" id="TWT36100.1"/>
    </source>
</evidence>
<dbReference type="InterPro" id="IPR050697">
    <property type="entry name" value="Adenylyl/Guanylyl_Cyclase_3/4"/>
</dbReference>
<dbReference type="PROSITE" id="PS50125">
    <property type="entry name" value="GUANYLATE_CYCLASE_2"/>
    <property type="match status" value="1"/>
</dbReference>
<accession>A0A5C5VDV3</accession>
<dbReference type="EC" id="4.6.1.1" evidence="3"/>
<sequence length="618" mass="66345">MSFNLAGDPILSARFTLRVFEAHQLVFEMDFDGPVELGRQRSGEARPYHRSHQGEVTRVVVAPLAQTEVSRQHVRLEPAADGALACTNISRSASIVAPGGLTLAPGESQEVEPPLLLTLGDRVVRVEREREDQQFEGLGAKTQAPGSDSAEPEKLRDLIENATGGTDAQDLVAWLRGVMGVFQSAASQPDFLNQAVTAAASIADLDATSIVEWTGGDWRVAAGHVKADSTHAWRPSRRMLDRVREGGMTFRSQPGAQLSETGVTRAEVAAIVAAPILNAQGEVVAALYGEKRRGGLPEGYAISELDAMLVELLASSVAAGLARLQQEKVAVAAQVQLEQFFTPELARTLAAQPGLLEAKDIEISVLFSDLCSFSATTERAGGPTTLEWLHEVMSLLADCVLEEQGVLVDFQGDGMMAMWGAPAEQPDHAQRACQAAVNILRRLPELSAKWEPSIKCPTQVGIGINSGAARVGNIGSRQKFKYGALGNVVNIGARVQQATRRMGVDLLVTEATARLVSGVFECRPLGQTRLNNISQEILLHELPAEPDGPWRDSTRAYAESLSLCQQGDLHRAAASLTQALSARPHDQPTLMLLSRVIEAIRGGGGGFEHVWDLSRKPA</sequence>
<comment type="caution">
    <text evidence="3">The sequence shown here is derived from an EMBL/GenBank/DDBJ whole genome shotgun (WGS) entry which is preliminary data.</text>
</comment>
<organism evidence="3 4">
    <name type="scientific">Posidoniimonas corsicana</name>
    <dbReference type="NCBI Taxonomy" id="1938618"/>
    <lineage>
        <taxon>Bacteria</taxon>
        <taxon>Pseudomonadati</taxon>
        <taxon>Planctomycetota</taxon>
        <taxon>Planctomycetia</taxon>
        <taxon>Pirellulales</taxon>
        <taxon>Lacipirellulaceae</taxon>
        <taxon>Posidoniimonas</taxon>
    </lineage>
</organism>
<dbReference type="SUPFAM" id="SSF55073">
    <property type="entry name" value="Nucleotide cyclase"/>
    <property type="match status" value="1"/>
</dbReference>
<dbReference type="Gene3D" id="3.30.450.40">
    <property type="match status" value="1"/>
</dbReference>
<dbReference type="AlphaFoldDB" id="A0A5C5VDV3"/>
<dbReference type="RefSeq" id="WP_146562742.1">
    <property type="nucleotide sequence ID" value="NZ_SIHJ01000001.1"/>
</dbReference>
<name>A0A5C5VDV3_9BACT</name>
<protein>
    <submittedName>
        <fullName evidence="3">Adenylate cyclase 1</fullName>
        <ecNumber evidence="3">4.6.1.1</ecNumber>
    </submittedName>
</protein>
<dbReference type="Gene3D" id="3.30.70.1230">
    <property type="entry name" value="Nucleotide cyclase"/>
    <property type="match status" value="1"/>
</dbReference>
<dbReference type="InterPro" id="IPR029016">
    <property type="entry name" value="GAF-like_dom_sf"/>
</dbReference>